<gene>
    <name evidence="8" type="ORF">J2X07_003245</name>
</gene>
<feature type="transmembrane region" description="Helical" evidence="6">
    <location>
        <begin position="148"/>
        <end position="169"/>
    </location>
</feature>
<dbReference type="CDD" id="cd17482">
    <property type="entry name" value="MFS_YxiO_like"/>
    <property type="match status" value="1"/>
</dbReference>
<evidence type="ECO:0000313" key="8">
    <source>
        <dbReference type="EMBL" id="MDR7074250.1"/>
    </source>
</evidence>
<feature type="transmembrane region" description="Helical" evidence="6">
    <location>
        <begin position="20"/>
        <end position="38"/>
    </location>
</feature>
<sequence>MKRFTKEENSWMYYDWANSAYSIIITTAVFPLFFKAAATNAGVSASNSTAYLGYTIAISTFILAMLSPILGTIADYKGLKKRFFTFFFSLGIVSTAVLAFIPSDQWLLLLIFYTFTAIGSSGSNVFYDAFLTDVTTEERMNRISSRGYGLGYIGSTIPFIISIAIIVLAQKGILPISTATGSKIAFLITAVWWGLFSIPLLKNVYQRYGIEREPKLVPNSFKRLGATLKEIQKYRALFLFLLAYFFYIDGVGTIITMSTAYGSDLGISSTNLLIILFATQVVAAPFAILYGRLAEKFTGKKMLYVGICVYIIVCIYAYFLKTTTDFWILAMLVATSQGGIQALSRAYFAKLVPKKNANEFFGFYNIFGKFASIMGPLLIAVTAQVTGNSASAVFSLVILFIIGITILVFVPEPKVDSSHTISA</sequence>
<feature type="transmembrane region" description="Helical" evidence="6">
    <location>
        <begin position="50"/>
        <end position="71"/>
    </location>
</feature>
<dbReference type="InterPro" id="IPR024671">
    <property type="entry name" value="Atg22-like"/>
</dbReference>
<dbReference type="PANTHER" id="PTHR23519">
    <property type="entry name" value="AUTOPHAGY-RELATED PROTEIN 22"/>
    <property type="match status" value="1"/>
</dbReference>
<feature type="transmembrane region" description="Helical" evidence="6">
    <location>
        <begin position="83"/>
        <end position="101"/>
    </location>
</feature>
<evidence type="ECO:0000256" key="1">
    <source>
        <dbReference type="ARBA" id="ARBA00004651"/>
    </source>
</evidence>
<dbReference type="Proteomes" id="UP001258181">
    <property type="component" value="Unassembled WGS sequence"/>
</dbReference>
<dbReference type="SUPFAM" id="SSF103473">
    <property type="entry name" value="MFS general substrate transporter"/>
    <property type="match status" value="1"/>
</dbReference>
<feature type="transmembrane region" description="Helical" evidence="6">
    <location>
        <begin position="184"/>
        <end position="205"/>
    </location>
</feature>
<dbReference type="EMBL" id="JAVDWA010000006">
    <property type="protein sequence ID" value="MDR7074250.1"/>
    <property type="molecule type" value="Genomic_DNA"/>
</dbReference>
<evidence type="ECO:0000313" key="9">
    <source>
        <dbReference type="Proteomes" id="UP001258181"/>
    </source>
</evidence>
<proteinExistence type="predicted"/>
<feature type="transmembrane region" description="Helical" evidence="6">
    <location>
        <begin position="272"/>
        <end position="290"/>
    </location>
</feature>
<keyword evidence="4 6" id="KW-1133">Transmembrane helix</keyword>
<keyword evidence="9" id="KW-1185">Reference proteome</keyword>
<feature type="transmembrane region" description="Helical" evidence="6">
    <location>
        <begin position="360"/>
        <end position="383"/>
    </location>
</feature>
<feature type="transmembrane region" description="Helical" evidence="6">
    <location>
        <begin position="389"/>
        <end position="410"/>
    </location>
</feature>
<organism evidence="8 9">
    <name type="scientific">Fictibacillus barbaricus</name>
    <dbReference type="NCBI Taxonomy" id="182136"/>
    <lineage>
        <taxon>Bacteria</taxon>
        <taxon>Bacillati</taxon>
        <taxon>Bacillota</taxon>
        <taxon>Bacilli</taxon>
        <taxon>Bacillales</taxon>
        <taxon>Fictibacillaceae</taxon>
        <taxon>Fictibacillus</taxon>
    </lineage>
</organism>
<keyword evidence="5 6" id="KW-0472">Membrane</keyword>
<evidence type="ECO:0000256" key="3">
    <source>
        <dbReference type="ARBA" id="ARBA00022692"/>
    </source>
</evidence>
<dbReference type="InterPro" id="IPR050495">
    <property type="entry name" value="ATG22/LtaA_families"/>
</dbReference>
<dbReference type="InterPro" id="IPR036259">
    <property type="entry name" value="MFS_trans_sf"/>
</dbReference>
<keyword evidence="2" id="KW-0813">Transport</keyword>
<dbReference type="InterPro" id="IPR020846">
    <property type="entry name" value="MFS_dom"/>
</dbReference>
<dbReference type="PANTHER" id="PTHR23519:SF1">
    <property type="entry name" value="AUTOPHAGY-RELATED PROTEIN 22"/>
    <property type="match status" value="1"/>
</dbReference>
<feature type="domain" description="Major facilitator superfamily (MFS) profile" evidence="7">
    <location>
        <begin position="236"/>
        <end position="423"/>
    </location>
</feature>
<evidence type="ECO:0000256" key="6">
    <source>
        <dbReference type="SAM" id="Phobius"/>
    </source>
</evidence>
<dbReference type="RefSeq" id="WP_310260870.1">
    <property type="nucleotide sequence ID" value="NZ_JAVDWA010000006.1"/>
</dbReference>
<keyword evidence="3 6" id="KW-0812">Transmembrane</keyword>
<evidence type="ECO:0000256" key="2">
    <source>
        <dbReference type="ARBA" id="ARBA00022448"/>
    </source>
</evidence>
<protein>
    <submittedName>
        <fullName evidence="8">UMF1 family MFS transporter</fullName>
    </submittedName>
</protein>
<dbReference type="Pfam" id="PF11700">
    <property type="entry name" value="ATG22"/>
    <property type="match status" value="2"/>
</dbReference>
<dbReference type="Gene3D" id="1.20.1250.20">
    <property type="entry name" value="MFS general substrate transporter like domains"/>
    <property type="match status" value="2"/>
</dbReference>
<feature type="transmembrane region" description="Helical" evidence="6">
    <location>
        <begin position="326"/>
        <end position="348"/>
    </location>
</feature>
<feature type="transmembrane region" description="Helical" evidence="6">
    <location>
        <begin position="302"/>
        <end position="320"/>
    </location>
</feature>
<evidence type="ECO:0000259" key="7">
    <source>
        <dbReference type="PROSITE" id="PS50850"/>
    </source>
</evidence>
<name>A0ABU1U471_9BACL</name>
<comment type="subcellular location">
    <subcellularLocation>
        <location evidence="1">Cell membrane</location>
        <topology evidence="1">Multi-pass membrane protein</topology>
    </subcellularLocation>
</comment>
<dbReference type="PROSITE" id="PS50850">
    <property type="entry name" value="MFS"/>
    <property type="match status" value="1"/>
</dbReference>
<evidence type="ECO:0000256" key="5">
    <source>
        <dbReference type="ARBA" id="ARBA00023136"/>
    </source>
</evidence>
<evidence type="ECO:0000256" key="4">
    <source>
        <dbReference type="ARBA" id="ARBA00022989"/>
    </source>
</evidence>
<comment type="caution">
    <text evidence="8">The sequence shown here is derived from an EMBL/GenBank/DDBJ whole genome shotgun (WGS) entry which is preliminary data.</text>
</comment>
<feature type="transmembrane region" description="Helical" evidence="6">
    <location>
        <begin position="237"/>
        <end position="260"/>
    </location>
</feature>
<reference evidence="8 9" key="1">
    <citation type="submission" date="2023-07" db="EMBL/GenBank/DDBJ databases">
        <title>Sorghum-associated microbial communities from plants grown in Nebraska, USA.</title>
        <authorList>
            <person name="Schachtman D."/>
        </authorList>
    </citation>
    <scope>NUCLEOTIDE SEQUENCE [LARGE SCALE GENOMIC DNA]</scope>
    <source>
        <strain evidence="8 9">BE211</strain>
    </source>
</reference>
<accession>A0ABU1U471</accession>
<feature type="transmembrane region" description="Helical" evidence="6">
    <location>
        <begin position="107"/>
        <end position="127"/>
    </location>
</feature>